<evidence type="ECO:0000256" key="5">
    <source>
        <dbReference type="ARBA" id="ARBA00023152"/>
    </source>
</evidence>
<comment type="pathway">
    <text evidence="1">Carbohydrate metabolism; erythritol degradation.</text>
</comment>
<evidence type="ECO:0000256" key="4">
    <source>
        <dbReference type="ARBA" id="ARBA00022490"/>
    </source>
</evidence>
<feature type="binding site" evidence="7">
    <location>
        <begin position="228"/>
        <end position="229"/>
    </location>
    <ligand>
        <name>substrate</name>
    </ligand>
</feature>
<feature type="binding site" evidence="7">
    <location>
        <position position="171"/>
    </location>
    <ligand>
        <name>substrate</name>
    </ligand>
</feature>
<dbReference type="InterPro" id="IPR020861">
    <property type="entry name" value="Triosephosphate_isomerase_AS"/>
</dbReference>
<dbReference type="EC" id="5.3.1.1" evidence="7 8"/>
<evidence type="ECO:0000256" key="2">
    <source>
        <dbReference type="ARBA" id="ARBA00007422"/>
    </source>
</evidence>
<comment type="catalytic activity">
    <reaction evidence="7 8">
        <text>D-glyceraldehyde 3-phosphate = dihydroxyacetone phosphate</text>
        <dbReference type="Rhea" id="RHEA:18585"/>
        <dbReference type="ChEBI" id="CHEBI:57642"/>
        <dbReference type="ChEBI" id="CHEBI:59776"/>
        <dbReference type="EC" id="5.3.1.1"/>
    </reaction>
</comment>
<evidence type="ECO:0000313" key="10">
    <source>
        <dbReference type="Proteomes" id="UP001624684"/>
    </source>
</evidence>
<dbReference type="PANTHER" id="PTHR21139">
    <property type="entry name" value="TRIOSEPHOSPHATE ISOMERASE"/>
    <property type="match status" value="1"/>
</dbReference>
<keyword evidence="6 7" id="KW-0413">Isomerase</keyword>
<dbReference type="InterPro" id="IPR013785">
    <property type="entry name" value="Aldolase_TIM"/>
</dbReference>
<feature type="active site" description="Proton acceptor" evidence="7">
    <location>
        <position position="165"/>
    </location>
</feature>
<evidence type="ECO:0000256" key="1">
    <source>
        <dbReference type="ARBA" id="ARBA00004939"/>
    </source>
</evidence>
<dbReference type="RefSeq" id="WP_407069360.1">
    <property type="nucleotide sequence ID" value="NZ_JBJJXE010000012.1"/>
</dbReference>
<dbReference type="PROSITE" id="PS00171">
    <property type="entry name" value="TIM_1"/>
    <property type="match status" value="1"/>
</dbReference>
<dbReference type="Proteomes" id="UP001624684">
    <property type="component" value="Unassembled WGS sequence"/>
</dbReference>
<comment type="similarity">
    <text evidence="2 7 8">Belongs to the triosephosphate isomerase family.</text>
</comment>
<dbReference type="PANTHER" id="PTHR21139:SF42">
    <property type="entry name" value="TRIOSEPHOSPHATE ISOMERASE"/>
    <property type="match status" value="1"/>
</dbReference>
<feature type="active site" description="Electrophile" evidence="7">
    <location>
        <position position="95"/>
    </location>
</feature>
<dbReference type="SUPFAM" id="SSF51351">
    <property type="entry name" value="Triosephosphate isomerase (TIM)"/>
    <property type="match status" value="1"/>
</dbReference>
<comment type="caution">
    <text evidence="9">The sequence shown here is derived from an EMBL/GenBank/DDBJ whole genome shotgun (WGS) entry which is preliminary data.</text>
</comment>
<name>A0ABW8U706_9GAMM</name>
<comment type="subunit">
    <text evidence="7 8">Homodimer.</text>
</comment>
<organism evidence="9 10">
    <name type="scientific">Moraxella oculi</name>
    <dbReference type="NCBI Taxonomy" id="2940516"/>
    <lineage>
        <taxon>Bacteria</taxon>
        <taxon>Pseudomonadati</taxon>
        <taxon>Pseudomonadota</taxon>
        <taxon>Gammaproteobacteria</taxon>
        <taxon>Moraxellales</taxon>
        <taxon>Moraxellaceae</taxon>
        <taxon>Moraxella</taxon>
    </lineage>
</organism>
<dbReference type="EMBL" id="JBJJXE010000012">
    <property type="protein sequence ID" value="MFL1732826.1"/>
    <property type="molecule type" value="Genomic_DNA"/>
</dbReference>
<evidence type="ECO:0000313" key="9">
    <source>
        <dbReference type="EMBL" id="MFL1732826.1"/>
    </source>
</evidence>
<sequence length="245" mass="25717">MTKHVIGNWKLNPATTVEAMTLANAIKQMAVETSCHLGCAPSFIHLAMVSEVLADSAIKMGGQDVCAFGSTGAFTGDVSAVQLKSVGATFAIIGHSERRAYHGETHELIVKKLTQVMDSSLMAVLCVGETKAEYESGETLAVLDRQLSVLDGLQVDTQNLLIAYEPVWAIGTGLTPTIKEVASVHRHIKNRLGNQGVENVGVLYGGSVNDKNAAEFASCDLVDGALVGGASLKAESFAAIARAFG</sequence>
<feature type="binding site" evidence="7">
    <location>
        <position position="207"/>
    </location>
    <ligand>
        <name>substrate</name>
    </ligand>
</feature>
<evidence type="ECO:0000256" key="6">
    <source>
        <dbReference type="ARBA" id="ARBA00023235"/>
    </source>
</evidence>
<dbReference type="GO" id="GO:0004807">
    <property type="term" value="F:triose-phosphate isomerase activity"/>
    <property type="evidence" value="ECO:0007669"/>
    <property type="project" value="UniProtKB-EC"/>
</dbReference>
<dbReference type="InterPro" id="IPR000652">
    <property type="entry name" value="Triosephosphate_isomerase"/>
</dbReference>
<keyword evidence="4 7" id="KW-0963">Cytoplasm</keyword>
<dbReference type="NCBIfam" id="TIGR00419">
    <property type="entry name" value="tim"/>
    <property type="match status" value="1"/>
</dbReference>
<accession>A0ABW8U706</accession>
<feature type="binding site" evidence="7">
    <location>
        <begin position="8"/>
        <end position="10"/>
    </location>
    <ligand>
        <name>substrate</name>
    </ligand>
</feature>
<dbReference type="HAMAP" id="MF_00147_B">
    <property type="entry name" value="TIM_B"/>
    <property type="match status" value="1"/>
</dbReference>
<dbReference type="Gene3D" id="3.20.20.70">
    <property type="entry name" value="Aldolase class I"/>
    <property type="match status" value="1"/>
</dbReference>
<comment type="pathway">
    <text evidence="7 8">Carbohydrate biosynthesis; gluconeogenesis.</text>
</comment>
<proteinExistence type="inferred from homology"/>
<dbReference type="PROSITE" id="PS51440">
    <property type="entry name" value="TIM_2"/>
    <property type="match status" value="1"/>
</dbReference>
<evidence type="ECO:0000256" key="3">
    <source>
        <dbReference type="ARBA" id="ARBA00022432"/>
    </source>
</evidence>
<comment type="pathway">
    <text evidence="7 8">Carbohydrate degradation; glycolysis; D-glyceraldehyde 3-phosphate from glycerone phosphate: step 1/1.</text>
</comment>
<dbReference type="Pfam" id="PF00121">
    <property type="entry name" value="TIM"/>
    <property type="match status" value="1"/>
</dbReference>
<keyword evidence="10" id="KW-1185">Reference proteome</keyword>
<dbReference type="CDD" id="cd00311">
    <property type="entry name" value="TIM"/>
    <property type="match status" value="1"/>
</dbReference>
<gene>
    <name evidence="7 9" type="primary">tpiA</name>
    <name evidence="9" type="ORF">ACJHVH_07455</name>
</gene>
<protein>
    <recommendedName>
        <fullName evidence="7 8">Triosephosphate isomerase</fullName>
        <shortName evidence="7">TIM</shortName>
        <shortName evidence="7">TPI</shortName>
        <ecNumber evidence="7 8">5.3.1.1</ecNumber>
    </recommendedName>
    <alternativeName>
        <fullName evidence="7">Triose-phosphate isomerase</fullName>
    </alternativeName>
</protein>
<dbReference type="InterPro" id="IPR035990">
    <property type="entry name" value="TIM_sf"/>
</dbReference>
<keyword evidence="5 7" id="KW-0324">Glycolysis</keyword>
<comment type="subcellular location">
    <subcellularLocation>
        <location evidence="7 8">Cytoplasm</location>
    </subcellularLocation>
</comment>
<evidence type="ECO:0000256" key="8">
    <source>
        <dbReference type="RuleBase" id="RU363013"/>
    </source>
</evidence>
<comment type="function">
    <text evidence="7">Involved in the gluconeogenesis. Catalyzes stereospecifically the conversion of dihydroxyacetone phosphate (DHAP) to D-glyceraldehyde-3-phosphate (G3P).</text>
</comment>
<dbReference type="InterPro" id="IPR022896">
    <property type="entry name" value="TrioseP_Isoase_bac/euk"/>
</dbReference>
<evidence type="ECO:0000256" key="7">
    <source>
        <dbReference type="HAMAP-Rule" id="MF_00147"/>
    </source>
</evidence>
<keyword evidence="3 7" id="KW-0312">Gluconeogenesis</keyword>
<reference evidence="9 10" key="1">
    <citation type="submission" date="2024-11" db="EMBL/GenBank/DDBJ databases">
        <title>First Report of Moraxella oculi in Brazil in an Infectious Bovine Keratoconjunctivitis Outbreak.</title>
        <authorList>
            <person name="Carvalho C.V."/>
            <person name="Domingues R."/>
            <person name="Coutinho C."/>
            <person name="Honorio N.T.B.S."/>
            <person name="Faza D.R.L.R."/>
            <person name="Carvalho W.A."/>
            <person name="Machado A.B.F."/>
            <person name="Martins M.F."/>
            <person name="Gaspar E.B."/>
        </authorList>
    </citation>
    <scope>NUCLEOTIDE SEQUENCE [LARGE SCALE GENOMIC DNA]</scope>
    <source>
        <strain evidence="9 10">2117LE</strain>
    </source>
</reference>